<dbReference type="AlphaFoldDB" id="A0A1M6X5R4"/>
<reference evidence="2 3" key="1">
    <citation type="submission" date="2016-11" db="EMBL/GenBank/DDBJ databases">
        <authorList>
            <person name="Jaros S."/>
            <person name="Januszkiewicz K."/>
            <person name="Wedrychowicz H."/>
        </authorList>
    </citation>
    <scope>NUCLEOTIDE SEQUENCE [LARGE SCALE GENOMIC DNA]</scope>
    <source>
        <strain evidence="2 3">HD4</strain>
    </source>
</reference>
<sequence length="317" mass="35024">MLKIDSCRMSVCVLCMVFLLLLAGAGYWIGSGFVDYALLRSDQEDPTAIPEAAVEIVERGLDSPDKPYAENEQWTIMSQDGIKLVATHFSPEKPSKRWVILVHGYGRNQSFVWDYAAEYIRQGYHVLTPDLRAAGLSEGKYLTMGVKESDDITLWAKEIARKDENAQIVLHGISMGAATVMMTTAKHPQNVVAAVEDCGYTSAYDMFTVQLDKLFGLPEFPVMNCVDIVSRAKTGAAISNAAPLRSVVHTEVPMLFIHGDADKLVPFDMMEKLYAASAAPVKEKFIVAGAGHADAKNTDPQEYFQRVFAFLENHMTS</sequence>
<dbReference type="SUPFAM" id="SSF53474">
    <property type="entry name" value="alpha/beta-Hydrolases"/>
    <property type="match status" value="1"/>
</dbReference>
<proteinExistence type="predicted"/>
<dbReference type="OrthoDB" id="9776685at2"/>
<dbReference type="InterPro" id="IPR001375">
    <property type="entry name" value="Peptidase_S9_cat"/>
</dbReference>
<protein>
    <recommendedName>
        <fullName evidence="1">Peptidase S9 prolyl oligopeptidase catalytic domain-containing protein</fullName>
    </recommendedName>
</protein>
<dbReference type="PANTHER" id="PTHR43358:SF4">
    <property type="entry name" value="ALPHA_BETA HYDROLASE FOLD-1 DOMAIN-CONTAINING PROTEIN"/>
    <property type="match status" value="1"/>
</dbReference>
<dbReference type="PANTHER" id="PTHR43358">
    <property type="entry name" value="ALPHA/BETA-HYDROLASE"/>
    <property type="match status" value="1"/>
</dbReference>
<dbReference type="Proteomes" id="UP000184263">
    <property type="component" value="Unassembled WGS sequence"/>
</dbReference>
<evidence type="ECO:0000313" key="3">
    <source>
        <dbReference type="Proteomes" id="UP000184263"/>
    </source>
</evidence>
<dbReference type="EMBL" id="FRBC01000032">
    <property type="protein sequence ID" value="SHL01347.1"/>
    <property type="molecule type" value="Genomic_DNA"/>
</dbReference>
<dbReference type="InterPro" id="IPR052920">
    <property type="entry name" value="DNA-binding_regulatory"/>
</dbReference>
<feature type="domain" description="Peptidase S9 prolyl oligopeptidase catalytic" evidence="1">
    <location>
        <begin position="121"/>
        <end position="315"/>
    </location>
</feature>
<evidence type="ECO:0000313" key="2">
    <source>
        <dbReference type="EMBL" id="SHL01347.1"/>
    </source>
</evidence>
<dbReference type="GO" id="GO:0008236">
    <property type="term" value="F:serine-type peptidase activity"/>
    <property type="evidence" value="ECO:0007669"/>
    <property type="project" value="InterPro"/>
</dbReference>
<accession>A0A1M6X5R4</accession>
<gene>
    <name evidence="2" type="ORF">SAMN05216582_13210</name>
</gene>
<dbReference type="Gene3D" id="3.40.50.1820">
    <property type="entry name" value="alpha/beta hydrolase"/>
    <property type="match status" value="1"/>
</dbReference>
<name>A0A1M6X5R4_SELRU</name>
<evidence type="ECO:0000259" key="1">
    <source>
        <dbReference type="Pfam" id="PF00326"/>
    </source>
</evidence>
<dbReference type="InterPro" id="IPR029058">
    <property type="entry name" value="AB_hydrolase_fold"/>
</dbReference>
<dbReference type="Pfam" id="PF00326">
    <property type="entry name" value="Peptidase_S9"/>
    <property type="match status" value="1"/>
</dbReference>
<organism evidence="2 3">
    <name type="scientific">Selenomonas ruminantium</name>
    <dbReference type="NCBI Taxonomy" id="971"/>
    <lineage>
        <taxon>Bacteria</taxon>
        <taxon>Bacillati</taxon>
        <taxon>Bacillota</taxon>
        <taxon>Negativicutes</taxon>
        <taxon>Selenomonadales</taxon>
        <taxon>Selenomonadaceae</taxon>
        <taxon>Selenomonas</taxon>
    </lineage>
</organism>
<dbReference type="GO" id="GO:0006508">
    <property type="term" value="P:proteolysis"/>
    <property type="evidence" value="ECO:0007669"/>
    <property type="project" value="InterPro"/>
</dbReference>